<dbReference type="GO" id="GO:0005886">
    <property type="term" value="C:plasma membrane"/>
    <property type="evidence" value="ECO:0007669"/>
    <property type="project" value="TreeGrafter"/>
</dbReference>
<proteinExistence type="predicted"/>
<accession>A0A1H2I5V8</accession>
<dbReference type="AlphaFoldDB" id="A0A1H2I5V8"/>
<dbReference type="PANTHER" id="PTHR30438">
    <property type="entry name" value="36 KDA ANTIGEN-RELATED"/>
    <property type="match status" value="1"/>
</dbReference>
<name>A0A1H2I5V8_9GAMM</name>
<organism evidence="2 3">
    <name type="scientific">Geopseudomonas guangdongensis</name>
    <dbReference type="NCBI Taxonomy" id="1245526"/>
    <lineage>
        <taxon>Bacteria</taxon>
        <taxon>Pseudomonadati</taxon>
        <taxon>Pseudomonadota</taxon>
        <taxon>Gammaproteobacteria</taxon>
        <taxon>Pseudomonadales</taxon>
        <taxon>Pseudomonadaceae</taxon>
        <taxon>Geopseudomonas</taxon>
    </lineage>
</organism>
<keyword evidence="1" id="KW-0175">Coiled coil</keyword>
<evidence type="ECO:0000256" key="1">
    <source>
        <dbReference type="SAM" id="Coils"/>
    </source>
</evidence>
<dbReference type="OrthoDB" id="9778236at2"/>
<dbReference type="Gene3D" id="2.40.50.100">
    <property type="match status" value="1"/>
</dbReference>
<dbReference type="FunFam" id="2.40.50.100:FF:000077">
    <property type="entry name" value="Glycoside hydrolase family 43"/>
    <property type="match status" value="1"/>
</dbReference>
<protein>
    <submittedName>
        <fullName evidence="2">HlyD family secretion protein</fullName>
    </submittedName>
</protein>
<dbReference type="Gene3D" id="1.10.287.470">
    <property type="entry name" value="Helix hairpin bin"/>
    <property type="match status" value="2"/>
</dbReference>
<gene>
    <name evidence="2" type="ORF">SAMN05216580_2732</name>
</gene>
<dbReference type="EMBL" id="LT629780">
    <property type="protein sequence ID" value="SDU39315.1"/>
    <property type="molecule type" value="Genomic_DNA"/>
</dbReference>
<dbReference type="FunFam" id="2.40.30.170:FF:000013">
    <property type="entry name" value="Glycoside hydrolase family 43"/>
    <property type="match status" value="1"/>
</dbReference>
<evidence type="ECO:0000313" key="3">
    <source>
        <dbReference type="Proteomes" id="UP000243063"/>
    </source>
</evidence>
<dbReference type="Proteomes" id="UP000243063">
    <property type="component" value="Chromosome I"/>
</dbReference>
<evidence type="ECO:0000313" key="2">
    <source>
        <dbReference type="EMBL" id="SDU39315.1"/>
    </source>
</evidence>
<dbReference type="SUPFAM" id="SSF111369">
    <property type="entry name" value="HlyD-like secretion proteins"/>
    <property type="match status" value="1"/>
</dbReference>
<reference evidence="3" key="1">
    <citation type="submission" date="2016-10" db="EMBL/GenBank/DDBJ databases">
        <authorList>
            <person name="Varghese N."/>
            <person name="Submissions S."/>
        </authorList>
    </citation>
    <scope>NUCLEOTIDE SEQUENCE [LARGE SCALE GENOMIC DNA]</scope>
    <source>
        <strain evidence="3">CCTCC 2012022</strain>
    </source>
</reference>
<dbReference type="PANTHER" id="PTHR30438:SF2">
    <property type="entry name" value="MEMBRANE PROTEIN"/>
    <property type="match status" value="1"/>
</dbReference>
<dbReference type="STRING" id="1245526.SAMN05216580_2732"/>
<dbReference type="Gene3D" id="2.40.30.170">
    <property type="match status" value="1"/>
</dbReference>
<sequence length="358" mass="38917">MDAMKQNKWMGRGVLLAALALVALGAWYQLRPGDADAGLVKGNGRIEATEIDVASKLAGRIAHIEVDEGDFVEPGQILARMDTSNLDAQLRQAEAQVRQAENAILTARAMVAQRESQKASAEAVVVQRQAELNAADKRYRRTEALVQSRAVSRQQLDDDLAARQSAAATLSAARAQVLAEQAAIEAARSQVIEAESAALAARATVERLRADLDDSQLKTDRAARVQYRIAQPGEVLGAGGKLLNLVDLADVYMTFFLPERQAGRVAIGSEARLVLDAAPQYVIPAKVSYVASVAQFTPKTVETASEREKMMFRVKARIDPELLRKHRERVKTGLPGVAWLKLDDGAEWPAHLQINVGQ</sequence>
<keyword evidence="3" id="KW-1185">Reference proteome</keyword>
<feature type="coiled-coil region" evidence="1">
    <location>
        <begin position="83"/>
        <end position="110"/>
    </location>
</feature>